<keyword evidence="3" id="KW-0808">Transferase</keyword>
<keyword evidence="4" id="KW-0472">Membrane</keyword>
<dbReference type="EMBL" id="JACXAJ010000001">
    <property type="protein sequence ID" value="MBD1395855.1"/>
    <property type="molecule type" value="Genomic_DNA"/>
</dbReference>
<keyword evidence="4" id="KW-0812">Transmembrane</keyword>
<feature type="transmembrane region" description="Helical" evidence="4">
    <location>
        <begin position="6"/>
        <end position="24"/>
    </location>
</feature>
<dbReference type="PANTHER" id="PTHR43630">
    <property type="entry name" value="POLY-BETA-1,6-N-ACETYL-D-GLUCOSAMINE SYNTHASE"/>
    <property type="match status" value="1"/>
</dbReference>
<dbReference type="RefSeq" id="WP_191182011.1">
    <property type="nucleotide sequence ID" value="NZ_JACXAJ010000001.1"/>
</dbReference>
<reference evidence="5 6" key="1">
    <citation type="submission" date="2020-09" db="EMBL/GenBank/DDBJ databases">
        <title>Genome sequencing and assembly of Pontibacter sp.</title>
        <authorList>
            <person name="Chhetri G."/>
        </authorList>
    </citation>
    <scope>NUCLEOTIDE SEQUENCE [LARGE SCALE GENOMIC DNA]</scope>
    <source>
        <strain evidence="5 6">JH31</strain>
    </source>
</reference>
<dbReference type="Pfam" id="PF13641">
    <property type="entry name" value="Glyco_tranf_2_3"/>
    <property type="match status" value="1"/>
</dbReference>
<accession>A0ABR7XC35</accession>
<feature type="transmembrane region" description="Helical" evidence="4">
    <location>
        <begin position="329"/>
        <end position="352"/>
    </location>
</feature>
<protein>
    <submittedName>
        <fullName evidence="5">Glycosyltransferase</fullName>
    </submittedName>
</protein>
<evidence type="ECO:0000256" key="4">
    <source>
        <dbReference type="SAM" id="Phobius"/>
    </source>
</evidence>
<feature type="transmembrane region" description="Helical" evidence="4">
    <location>
        <begin position="292"/>
        <end position="317"/>
    </location>
</feature>
<organism evidence="5 6">
    <name type="scientific">Pontibacter aquaedesilientis</name>
    <dbReference type="NCBI Taxonomy" id="2766980"/>
    <lineage>
        <taxon>Bacteria</taxon>
        <taxon>Pseudomonadati</taxon>
        <taxon>Bacteroidota</taxon>
        <taxon>Cytophagia</taxon>
        <taxon>Cytophagales</taxon>
        <taxon>Hymenobacteraceae</taxon>
        <taxon>Pontibacter</taxon>
    </lineage>
</organism>
<dbReference type="InterPro" id="IPR029044">
    <property type="entry name" value="Nucleotide-diphossugar_trans"/>
</dbReference>
<dbReference type="PANTHER" id="PTHR43630:SF1">
    <property type="entry name" value="POLY-BETA-1,6-N-ACETYL-D-GLUCOSAMINE SYNTHASE"/>
    <property type="match status" value="1"/>
</dbReference>
<proteinExistence type="inferred from homology"/>
<feature type="transmembrane region" description="Helical" evidence="4">
    <location>
        <begin position="269"/>
        <end position="286"/>
    </location>
</feature>
<gene>
    <name evidence="5" type="ORF">H9Q13_01645</name>
</gene>
<evidence type="ECO:0000256" key="1">
    <source>
        <dbReference type="ARBA" id="ARBA00006739"/>
    </source>
</evidence>
<keyword evidence="4" id="KW-1133">Transmembrane helix</keyword>
<name>A0ABR7XC35_9BACT</name>
<evidence type="ECO:0000313" key="5">
    <source>
        <dbReference type="EMBL" id="MBD1395855.1"/>
    </source>
</evidence>
<keyword evidence="2" id="KW-0328">Glycosyltransferase</keyword>
<dbReference type="SUPFAM" id="SSF53448">
    <property type="entry name" value="Nucleotide-diphospho-sugar transferases"/>
    <property type="match status" value="1"/>
</dbReference>
<comment type="similarity">
    <text evidence="1">Belongs to the glycosyltransferase 2 family.</text>
</comment>
<dbReference type="Gene3D" id="3.90.550.10">
    <property type="entry name" value="Spore Coat Polysaccharide Biosynthesis Protein SpsA, Chain A"/>
    <property type="match status" value="1"/>
</dbReference>
<keyword evidence="6" id="KW-1185">Reference proteome</keyword>
<evidence type="ECO:0000256" key="3">
    <source>
        <dbReference type="ARBA" id="ARBA00022679"/>
    </source>
</evidence>
<evidence type="ECO:0000256" key="2">
    <source>
        <dbReference type="ARBA" id="ARBA00022676"/>
    </source>
</evidence>
<dbReference type="Proteomes" id="UP000625551">
    <property type="component" value="Unassembled WGS sequence"/>
</dbReference>
<comment type="caution">
    <text evidence="5">The sequence shown here is derived from an EMBL/GenBank/DDBJ whole genome shotgun (WGS) entry which is preliminary data.</text>
</comment>
<evidence type="ECO:0000313" key="6">
    <source>
        <dbReference type="Proteomes" id="UP000625551"/>
    </source>
</evidence>
<sequence length="363" mass="41495">MMVSVAYFVLYFLVFLTLLYLLLFNRKRYTRQLTYYPRISILIAARNEEHHILNCLQAIAALDYPHDKIEVLVGDDGSTDRTRALVEEFAKGRPGYTCVPITDTIGLAKGKANVLAQLARQATTDIFLFTDADIEVPPTWVKAMLSALDQKVGVVTGLTTVKGRSLFARLQSLDWLYSLGLMQVFSDLNMPVTTMGNNMLLTRQAYEDAGGFENIKFSVTEDIAIFNQVLKQGYKFRNIYEPSVLALSAPTASFGELLQQRKRWMRGSVYLPVYMFAIFVLHSAYYPVLVPFFFQAPTGIAGGIFLAKLLLQSLYLHTCLKRLNRTAPWWLYLIFELYLLVSSIILIIYFFLPTKLMWKGRRY</sequence>